<organism evidence="2 3">
    <name type="scientific">Pelotomaculum propionicicum</name>
    <dbReference type="NCBI Taxonomy" id="258475"/>
    <lineage>
        <taxon>Bacteria</taxon>
        <taxon>Bacillati</taxon>
        <taxon>Bacillota</taxon>
        <taxon>Clostridia</taxon>
        <taxon>Eubacteriales</taxon>
        <taxon>Desulfotomaculaceae</taxon>
        <taxon>Pelotomaculum</taxon>
    </lineage>
</organism>
<keyword evidence="3" id="KW-1185">Reference proteome</keyword>
<sequence>MRAITVYRPNKAKKVKSLFLIALLLAAAFLAGAIAEKTAHFLQDVTAAAPVALDRMKSFLRERFIFKINTAAEQLKWAAVIIITIANETGSHVIRGP</sequence>
<keyword evidence="1" id="KW-0732">Signal</keyword>
<dbReference type="RefSeq" id="WP_134212029.1">
    <property type="nucleotide sequence ID" value="NZ_QFFZ01000001.1"/>
</dbReference>
<evidence type="ECO:0000256" key="1">
    <source>
        <dbReference type="SAM" id="SignalP"/>
    </source>
</evidence>
<evidence type="ECO:0000313" key="2">
    <source>
        <dbReference type="EMBL" id="TEB13718.1"/>
    </source>
</evidence>
<dbReference type="EMBL" id="QFFZ01000001">
    <property type="protein sequence ID" value="TEB13718.1"/>
    <property type="molecule type" value="Genomic_DNA"/>
</dbReference>
<dbReference type="Proteomes" id="UP000297597">
    <property type="component" value="Unassembled WGS sequence"/>
</dbReference>
<name>A0A4Y7RXI9_9FIRM</name>
<accession>A0A4Y7RXI9</accession>
<gene>
    <name evidence="2" type="ORF">Pmgp_00121</name>
</gene>
<comment type="caution">
    <text evidence="2">The sequence shown here is derived from an EMBL/GenBank/DDBJ whole genome shotgun (WGS) entry which is preliminary data.</text>
</comment>
<reference evidence="2 3" key="1">
    <citation type="journal article" date="2018" name="Environ. Microbiol.">
        <title>Novel energy conservation strategies and behaviour of Pelotomaculum schinkii driving syntrophic propionate catabolism.</title>
        <authorList>
            <person name="Hidalgo-Ahumada C.A.P."/>
            <person name="Nobu M.K."/>
            <person name="Narihiro T."/>
            <person name="Tamaki H."/>
            <person name="Liu W.T."/>
            <person name="Kamagata Y."/>
            <person name="Stams A.J.M."/>
            <person name="Imachi H."/>
            <person name="Sousa D.Z."/>
        </authorList>
    </citation>
    <scope>NUCLEOTIDE SEQUENCE [LARGE SCALE GENOMIC DNA]</scope>
    <source>
        <strain evidence="2 3">MGP</strain>
    </source>
</reference>
<dbReference type="OrthoDB" id="9898649at2"/>
<dbReference type="AlphaFoldDB" id="A0A4Y7RXI9"/>
<proteinExistence type="predicted"/>
<protein>
    <submittedName>
        <fullName evidence="2">Uncharacterized protein</fullName>
    </submittedName>
</protein>
<feature type="signal peptide" evidence="1">
    <location>
        <begin position="1"/>
        <end position="33"/>
    </location>
</feature>
<feature type="chain" id="PRO_5038874699" evidence="1">
    <location>
        <begin position="34"/>
        <end position="97"/>
    </location>
</feature>
<evidence type="ECO:0000313" key="3">
    <source>
        <dbReference type="Proteomes" id="UP000297597"/>
    </source>
</evidence>